<dbReference type="GO" id="GO:0016491">
    <property type="term" value="F:oxidoreductase activity"/>
    <property type="evidence" value="ECO:0007669"/>
    <property type="project" value="UniProtKB-KW"/>
</dbReference>
<dbReference type="InterPro" id="IPR036188">
    <property type="entry name" value="FAD/NAD-bd_sf"/>
</dbReference>
<dbReference type="Pfam" id="PF01266">
    <property type="entry name" value="DAO"/>
    <property type="match status" value="1"/>
</dbReference>
<sequence length="378" mass="40774">MSSTQSLSIGIAGAGLLGRLLAWQLSRAGHRVSVFDVARGPGPVFRSQADDSDVPTAAGFTAAGMLSPLAELDTVEPAVAALGWRSIALWRDIAAALPQRPMFRSEGSLMLAHREDLGAAQRVLERLRTACETQAWQNLSPPEGVQPLELARLRELEPALQGPAHAWLLPGEGQLDAVAMMMALHDDSPGAQWHWSRPVRCVEENGTLHFADGGQAAFDAVIDTRGVGAQASRQGACASASPVFDVRGVRGEVIWLQAPAHGLTRLTRLLHPRHGIYIVPRSPDLLLIGASELETEDRSPASLRSTVELLAAAHSAMPALAEARILRLDVNLRPALPDNNPCTEWRGRCLRINGLFRHGWLLAPALTEQAMQLTGWLK</sequence>
<dbReference type="SUPFAM" id="SSF54373">
    <property type="entry name" value="FAD-linked reductases, C-terminal domain"/>
    <property type="match status" value="1"/>
</dbReference>
<dbReference type="Gene3D" id="3.30.9.10">
    <property type="entry name" value="D-Amino Acid Oxidase, subunit A, domain 2"/>
    <property type="match status" value="1"/>
</dbReference>
<reference evidence="3 4" key="1">
    <citation type="submission" date="2023-04" db="EMBL/GenBank/DDBJ databases">
        <title>Ottowia paracancer sp. nov., isolated from human stomach.</title>
        <authorList>
            <person name="Song Y."/>
        </authorList>
    </citation>
    <scope>NUCLEOTIDE SEQUENCE [LARGE SCALE GENOMIC DNA]</scope>
    <source>
        <strain evidence="3 4">10c7w1</strain>
    </source>
</reference>
<protein>
    <submittedName>
        <fullName evidence="3">FAD-dependent oxidoreductase</fullName>
    </submittedName>
</protein>
<evidence type="ECO:0000313" key="3">
    <source>
        <dbReference type="EMBL" id="MDG9699750.1"/>
    </source>
</evidence>
<dbReference type="InterPro" id="IPR006076">
    <property type="entry name" value="FAD-dep_OxRdtase"/>
</dbReference>
<dbReference type="SUPFAM" id="SSF51971">
    <property type="entry name" value="Nucleotide-binding domain"/>
    <property type="match status" value="1"/>
</dbReference>
<gene>
    <name evidence="3" type="ORF">QB898_08515</name>
</gene>
<proteinExistence type="predicted"/>
<organism evidence="3 4">
    <name type="scientific">Ottowia cancrivicina</name>
    <dbReference type="NCBI Taxonomy" id="3040346"/>
    <lineage>
        <taxon>Bacteria</taxon>
        <taxon>Pseudomonadati</taxon>
        <taxon>Pseudomonadota</taxon>
        <taxon>Betaproteobacteria</taxon>
        <taxon>Burkholderiales</taxon>
        <taxon>Comamonadaceae</taxon>
        <taxon>Ottowia</taxon>
    </lineage>
</organism>
<dbReference type="GO" id="GO:0005737">
    <property type="term" value="C:cytoplasm"/>
    <property type="evidence" value="ECO:0007669"/>
    <property type="project" value="TreeGrafter"/>
</dbReference>
<feature type="domain" description="FAD dependent oxidoreductase" evidence="2">
    <location>
        <begin position="11"/>
        <end position="366"/>
    </location>
</feature>
<dbReference type="RefSeq" id="WP_279524592.1">
    <property type="nucleotide sequence ID" value="NZ_JARVII010000016.1"/>
</dbReference>
<evidence type="ECO:0000313" key="4">
    <source>
        <dbReference type="Proteomes" id="UP001237156"/>
    </source>
</evidence>
<dbReference type="Proteomes" id="UP001237156">
    <property type="component" value="Unassembled WGS sequence"/>
</dbReference>
<dbReference type="Gene3D" id="3.50.50.60">
    <property type="entry name" value="FAD/NAD(P)-binding domain"/>
    <property type="match status" value="1"/>
</dbReference>
<evidence type="ECO:0000259" key="2">
    <source>
        <dbReference type="Pfam" id="PF01266"/>
    </source>
</evidence>
<comment type="caution">
    <text evidence="3">The sequence shown here is derived from an EMBL/GenBank/DDBJ whole genome shotgun (WGS) entry which is preliminary data.</text>
</comment>
<accession>A0AAW6RHN9</accession>
<dbReference type="PANTHER" id="PTHR13847">
    <property type="entry name" value="SARCOSINE DEHYDROGENASE-RELATED"/>
    <property type="match status" value="1"/>
</dbReference>
<dbReference type="AlphaFoldDB" id="A0AAW6RHN9"/>
<keyword evidence="4" id="KW-1185">Reference proteome</keyword>
<evidence type="ECO:0000256" key="1">
    <source>
        <dbReference type="ARBA" id="ARBA00023002"/>
    </source>
</evidence>
<dbReference type="EMBL" id="JARVII010000016">
    <property type="protein sequence ID" value="MDG9699750.1"/>
    <property type="molecule type" value="Genomic_DNA"/>
</dbReference>
<keyword evidence="1" id="KW-0560">Oxidoreductase</keyword>
<name>A0AAW6RHN9_9BURK</name>
<dbReference type="PANTHER" id="PTHR13847:SF289">
    <property type="entry name" value="GLYCINE OXIDASE"/>
    <property type="match status" value="1"/>
</dbReference>